<evidence type="ECO:0000313" key="3">
    <source>
        <dbReference type="Proteomes" id="UP000199645"/>
    </source>
</evidence>
<reference evidence="2 3" key="1">
    <citation type="submission" date="2016-10" db="EMBL/GenBank/DDBJ databases">
        <authorList>
            <person name="de Groot N.N."/>
        </authorList>
    </citation>
    <scope>NUCLEOTIDE SEQUENCE [LARGE SCALE GENOMIC DNA]</scope>
    <source>
        <strain evidence="2 3">DSM 43019</strain>
    </source>
</reference>
<proteinExistence type="predicted"/>
<keyword evidence="1" id="KW-0812">Transmembrane</keyword>
<organism evidence="2 3">
    <name type="scientific">Actinoplanes philippinensis</name>
    <dbReference type="NCBI Taxonomy" id="35752"/>
    <lineage>
        <taxon>Bacteria</taxon>
        <taxon>Bacillati</taxon>
        <taxon>Actinomycetota</taxon>
        <taxon>Actinomycetes</taxon>
        <taxon>Micromonosporales</taxon>
        <taxon>Micromonosporaceae</taxon>
        <taxon>Actinoplanes</taxon>
    </lineage>
</organism>
<feature type="transmembrane region" description="Helical" evidence="1">
    <location>
        <begin position="188"/>
        <end position="211"/>
    </location>
</feature>
<feature type="transmembrane region" description="Helical" evidence="1">
    <location>
        <begin position="161"/>
        <end position="181"/>
    </location>
</feature>
<dbReference type="Proteomes" id="UP000199645">
    <property type="component" value="Unassembled WGS sequence"/>
</dbReference>
<name>A0A1I2GY57_9ACTN</name>
<dbReference type="STRING" id="35752.SAMN05421541_107238"/>
<gene>
    <name evidence="2" type="ORF">SAMN05421541_107238</name>
</gene>
<dbReference type="AlphaFoldDB" id="A0A1I2GY57"/>
<keyword evidence="3" id="KW-1185">Reference proteome</keyword>
<protein>
    <submittedName>
        <fullName evidence="2">Uncharacterized protein</fullName>
    </submittedName>
</protein>
<accession>A0A1I2GY57</accession>
<evidence type="ECO:0000313" key="2">
    <source>
        <dbReference type="EMBL" id="SFF21697.1"/>
    </source>
</evidence>
<evidence type="ECO:0000256" key="1">
    <source>
        <dbReference type="SAM" id="Phobius"/>
    </source>
</evidence>
<dbReference type="EMBL" id="FONV01000007">
    <property type="protein sequence ID" value="SFF21697.1"/>
    <property type="molecule type" value="Genomic_DNA"/>
</dbReference>
<keyword evidence="1" id="KW-0472">Membrane</keyword>
<sequence>MGPHPEDLRRGADQRIEATLRALGIEPDGVDRLPVDESPALPDAPGYHRVRRGVTIRTPPAGVDVFAVTTNLWRQGLCQISEDQTPQGRLLIGHDPAGYEMTLTSGDRISLVVASPPLPRKNDHSLVIGIVVGTVLGPAASCMSFIAALSGAIQDGTNRDGVLLAWAWVPVLLVLGGALLIPPSTRRFGTGLMIGTAAAGIITSGFCTALMTGA</sequence>
<keyword evidence="1" id="KW-1133">Transmembrane helix</keyword>
<feature type="transmembrane region" description="Helical" evidence="1">
    <location>
        <begin position="126"/>
        <end position="149"/>
    </location>
</feature>